<dbReference type="NCBIfam" id="TIGR00231">
    <property type="entry name" value="small_GTP"/>
    <property type="match status" value="1"/>
</dbReference>
<dbReference type="RefSeq" id="WP_183684045.1">
    <property type="nucleotide sequence ID" value="NZ_JACHHH010000006.1"/>
</dbReference>
<dbReference type="SUPFAM" id="SSF52540">
    <property type="entry name" value="P-loop containing nucleoside triphosphate hydrolases"/>
    <property type="match status" value="1"/>
</dbReference>
<dbReference type="CDD" id="cd15491">
    <property type="entry name" value="selB_III"/>
    <property type="match status" value="1"/>
</dbReference>
<dbReference type="GO" id="GO:0003723">
    <property type="term" value="F:RNA binding"/>
    <property type="evidence" value="ECO:0007669"/>
    <property type="project" value="InterPro"/>
</dbReference>
<dbReference type="InterPro" id="IPR005225">
    <property type="entry name" value="Small_GTP-bd"/>
</dbReference>
<evidence type="ECO:0000256" key="3">
    <source>
        <dbReference type="ARBA" id="ARBA00022741"/>
    </source>
</evidence>
<dbReference type="GeneID" id="85014947"/>
<feature type="compositionally biased region" description="Basic and acidic residues" evidence="6">
    <location>
        <begin position="11"/>
        <end position="21"/>
    </location>
</feature>
<keyword evidence="8" id="KW-0251">Elongation factor</keyword>
<evidence type="ECO:0000256" key="4">
    <source>
        <dbReference type="ARBA" id="ARBA00022917"/>
    </source>
</evidence>
<dbReference type="GO" id="GO:0005525">
    <property type="term" value="F:GTP binding"/>
    <property type="evidence" value="ECO:0007669"/>
    <property type="project" value="UniProtKB-KW"/>
</dbReference>
<dbReference type="InterPro" id="IPR031157">
    <property type="entry name" value="G_TR_CS"/>
</dbReference>
<comment type="caution">
    <text evidence="8">The sequence shown here is derived from an EMBL/GenBank/DDBJ whole genome shotgun (WGS) entry which is preliminary data.</text>
</comment>
<evidence type="ECO:0000256" key="1">
    <source>
        <dbReference type="ARBA" id="ARBA00004496"/>
    </source>
</evidence>
<feature type="domain" description="Tr-type G" evidence="7">
    <location>
        <begin position="24"/>
        <end position="199"/>
    </location>
</feature>
<dbReference type="SUPFAM" id="SSF50447">
    <property type="entry name" value="Translation proteins"/>
    <property type="match status" value="1"/>
</dbReference>
<dbReference type="GO" id="GO:0001514">
    <property type="term" value="P:selenocysteine incorporation"/>
    <property type="evidence" value="ECO:0007669"/>
    <property type="project" value="InterPro"/>
</dbReference>
<evidence type="ECO:0000256" key="2">
    <source>
        <dbReference type="ARBA" id="ARBA00022490"/>
    </source>
</evidence>
<dbReference type="InterPro" id="IPR027417">
    <property type="entry name" value="P-loop_NTPase"/>
</dbReference>
<keyword evidence="2" id="KW-0963">Cytoplasm</keyword>
<dbReference type="AlphaFoldDB" id="A0A7W9SFX9"/>
<dbReference type="SUPFAM" id="SSF46785">
    <property type="entry name" value="Winged helix' DNA-binding domain"/>
    <property type="match status" value="1"/>
</dbReference>
<dbReference type="Pfam" id="PF00009">
    <property type="entry name" value="GTP_EFTU"/>
    <property type="match status" value="1"/>
</dbReference>
<dbReference type="PROSITE" id="PS51722">
    <property type="entry name" value="G_TR_2"/>
    <property type="match status" value="1"/>
</dbReference>
<dbReference type="NCBIfam" id="TIGR00475">
    <property type="entry name" value="selB"/>
    <property type="match status" value="1"/>
</dbReference>
<evidence type="ECO:0000256" key="5">
    <source>
        <dbReference type="ARBA" id="ARBA00023134"/>
    </source>
</evidence>
<dbReference type="GO" id="GO:0003924">
    <property type="term" value="F:GTPase activity"/>
    <property type="evidence" value="ECO:0007669"/>
    <property type="project" value="InterPro"/>
</dbReference>
<dbReference type="InterPro" id="IPR050055">
    <property type="entry name" value="EF-Tu_GTPase"/>
</dbReference>
<dbReference type="InterPro" id="IPR009000">
    <property type="entry name" value="Transl_B-barrel_sf"/>
</dbReference>
<evidence type="ECO:0000313" key="8">
    <source>
        <dbReference type="EMBL" id="MBB6041428.1"/>
    </source>
</evidence>
<comment type="subcellular location">
    <subcellularLocation>
        <location evidence="1">Cytoplasm</location>
    </subcellularLocation>
</comment>
<proteinExistence type="predicted"/>
<keyword evidence="4" id="KW-0648">Protein biosynthesis</keyword>
<dbReference type="Pfam" id="PF25461">
    <property type="entry name" value="Beta-barrel_SelB"/>
    <property type="match status" value="1"/>
</dbReference>
<name>A0A7W9SFX9_9FIRM</name>
<dbReference type="Gene3D" id="3.40.50.300">
    <property type="entry name" value="P-loop containing nucleotide triphosphate hydrolases"/>
    <property type="match status" value="1"/>
</dbReference>
<evidence type="ECO:0000259" key="7">
    <source>
        <dbReference type="PROSITE" id="PS51722"/>
    </source>
</evidence>
<dbReference type="EMBL" id="JACHHH010000006">
    <property type="protein sequence ID" value="MBB6041428.1"/>
    <property type="molecule type" value="Genomic_DNA"/>
</dbReference>
<dbReference type="InterPro" id="IPR036390">
    <property type="entry name" value="WH_DNA-bd_sf"/>
</dbReference>
<feature type="region of interest" description="Disordered" evidence="6">
    <location>
        <begin position="1"/>
        <end position="21"/>
    </location>
</feature>
<dbReference type="PROSITE" id="PS00301">
    <property type="entry name" value="G_TR_1"/>
    <property type="match status" value="1"/>
</dbReference>
<dbReference type="Proteomes" id="UP000522163">
    <property type="component" value="Unassembled WGS sequence"/>
</dbReference>
<dbReference type="Gene3D" id="2.40.30.10">
    <property type="entry name" value="Translation factors"/>
    <property type="match status" value="1"/>
</dbReference>
<organism evidence="8 9">
    <name type="scientific">Oribacterium sinus</name>
    <dbReference type="NCBI Taxonomy" id="237576"/>
    <lineage>
        <taxon>Bacteria</taxon>
        <taxon>Bacillati</taxon>
        <taxon>Bacillota</taxon>
        <taxon>Clostridia</taxon>
        <taxon>Lachnospirales</taxon>
        <taxon>Lachnospiraceae</taxon>
        <taxon>Oribacterium</taxon>
    </lineage>
</organism>
<evidence type="ECO:0000313" key="9">
    <source>
        <dbReference type="Proteomes" id="UP000522163"/>
    </source>
</evidence>
<dbReference type="PANTHER" id="PTHR43721">
    <property type="entry name" value="ELONGATION FACTOR TU-RELATED"/>
    <property type="match status" value="1"/>
</dbReference>
<dbReference type="CDD" id="cd04171">
    <property type="entry name" value="SelB"/>
    <property type="match status" value="1"/>
</dbReference>
<accession>A0A7W9SFX9</accession>
<dbReference type="InterPro" id="IPR000795">
    <property type="entry name" value="T_Tr_GTP-bd_dom"/>
</dbReference>
<dbReference type="InterPro" id="IPR004535">
    <property type="entry name" value="Transl_elong_SelB"/>
</dbReference>
<gene>
    <name evidence="8" type="ORF">HNQ46_001408</name>
</gene>
<dbReference type="InterPro" id="IPR009001">
    <property type="entry name" value="Transl_elong_EF1A/Init_IF2_C"/>
</dbReference>
<evidence type="ECO:0000256" key="6">
    <source>
        <dbReference type="SAM" id="MobiDB-lite"/>
    </source>
</evidence>
<dbReference type="SUPFAM" id="SSF50465">
    <property type="entry name" value="EF-Tu/eEF-1alpha/eIF2-gamma C-terminal domain"/>
    <property type="match status" value="1"/>
</dbReference>
<dbReference type="GO" id="GO:0003746">
    <property type="term" value="F:translation elongation factor activity"/>
    <property type="evidence" value="ECO:0007669"/>
    <property type="project" value="UniProtKB-KW"/>
</dbReference>
<dbReference type="InterPro" id="IPR057335">
    <property type="entry name" value="Beta-barrel_SelB"/>
</dbReference>
<sequence>MESTQNLDFHQSFKVEKPEEKKESKHLIIGTAGHIDHGKTALIKALTGYDADRLEEEKKRGMTIELGFTSLSLPDGQKIGIVDTPGHEKFVKTMVAGAVGMDLVMVVISAKEGIMPQTREHLSILSLLGIKNFIICLTMIDLVSPEEVEQRKMEITEYLEKQFSFTVPIFPLSSFSKEGIPDLIKYLSTLHEFIQGKPEQGIFRMFVDRVFSIAGAGTVLTGTAMSGRIELKKEYALYPKNLPIKVRNLQVHGKDSDFAVGGERVAVNLSSIDKSLCQKGDVLAEKDLLYPSSLLDCRVQVDNALEQSIKNNRKLELLLGTRHVLCKLVCLEGEEIPNKSSALVQLQCEEPVVALSGDRFILRDESQKLSIGGGKVIDPLPRGRHRRGRFQTERLRSLEDADEGSLLQNFFHKKKGIFLALSAIRKAFPGYGNIENALRDKEEKGELISILLQGEKYLIPGEDLEEKEKQIQYYMKDFYQRNPYKIGEKTSVLYSRFFSSYNRNIYKALLEYWREKEIFRISHDILAIKDYKMKKDEKYTNIANTLITLMQKSKFSFPKITEPLWSKEEEKILLDIVACLEEKGTLVQLEGEYYTLGNLFSKLKEFTLEKLQSKGEITVEDLREEFSLSRKNSKLFFKACDRLHITKDNGFESARKPYPKLDETE</sequence>
<protein>
    <submittedName>
        <fullName evidence="8">Selenocysteine-specific elongation factor</fullName>
    </submittedName>
</protein>
<keyword evidence="3" id="KW-0547">Nucleotide-binding</keyword>
<keyword evidence="5" id="KW-0342">GTP-binding</keyword>
<dbReference type="Gene3D" id="1.10.10.2770">
    <property type="match status" value="1"/>
</dbReference>
<dbReference type="PANTHER" id="PTHR43721:SF11">
    <property type="entry name" value="SELENOCYSTEINE-SPECIFIC ELONGATION FACTOR"/>
    <property type="match status" value="1"/>
</dbReference>
<reference evidence="8 9" key="1">
    <citation type="submission" date="2020-08" db="EMBL/GenBank/DDBJ databases">
        <title>Genomic Encyclopedia of Type Strains, Phase IV (KMG-IV): sequencing the most valuable type-strain genomes for metagenomic binning, comparative biology and taxonomic classification.</title>
        <authorList>
            <person name="Goeker M."/>
        </authorList>
    </citation>
    <scope>NUCLEOTIDE SEQUENCE [LARGE SCALE GENOMIC DNA]</scope>
    <source>
        <strain evidence="8 9">DSM 17245</strain>
    </source>
</reference>
<dbReference type="GO" id="GO:0005737">
    <property type="term" value="C:cytoplasm"/>
    <property type="evidence" value="ECO:0007669"/>
    <property type="project" value="UniProtKB-SubCell"/>
</dbReference>